<feature type="domain" description="CheW-like" evidence="1">
    <location>
        <begin position="14"/>
        <end position="161"/>
    </location>
</feature>
<evidence type="ECO:0000313" key="5">
    <source>
        <dbReference type="Proteomes" id="UP000307706"/>
    </source>
</evidence>
<dbReference type="Proteomes" id="UP000307706">
    <property type="component" value="Unassembled WGS sequence"/>
</dbReference>
<evidence type="ECO:0000313" key="3">
    <source>
        <dbReference type="EMBL" id="TMP56270.1"/>
    </source>
</evidence>
<reference evidence="4 5" key="1">
    <citation type="submission" date="2017-12" db="EMBL/GenBank/DDBJ databases">
        <authorList>
            <person name="Paulsen S."/>
            <person name="Gram L.K."/>
        </authorList>
    </citation>
    <scope>NUCLEOTIDE SEQUENCE [LARGE SCALE GENOMIC DNA]</scope>
    <source>
        <strain evidence="3 5">S2231</strain>
        <strain evidence="2 4">S2233</strain>
    </source>
</reference>
<dbReference type="Gene3D" id="2.30.30.40">
    <property type="entry name" value="SH3 Domains"/>
    <property type="match status" value="1"/>
</dbReference>
<dbReference type="SMART" id="SM00260">
    <property type="entry name" value="CheW"/>
    <property type="match status" value="1"/>
</dbReference>
<name>A0A5S3XMI5_9GAMM</name>
<dbReference type="GO" id="GO:0006935">
    <property type="term" value="P:chemotaxis"/>
    <property type="evidence" value="ECO:0007669"/>
    <property type="project" value="InterPro"/>
</dbReference>
<accession>A0A5S3XMI5</accession>
<protein>
    <submittedName>
        <fullName evidence="3">Chemotaxis protein CheW</fullName>
    </submittedName>
</protein>
<organism evidence="3 5">
    <name type="scientific">Pseudoalteromonas citrea</name>
    <dbReference type="NCBI Taxonomy" id="43655"/>
    <lineage>
        <taxon>Bacteria</taxon>
        <taxon>Pseudomonadati</taxon>
        <taxon>Pseudomonadota</taxon>
        <taxon>Gammaproteobacteria</taxon>
        <taxon>Alteromonadales</taxon>
        <taxon>Pseudoalteromonadaceae</taxon>
        <taxon>Pseudoalteromonas</taxon>
    </lineage>
</organism>
<comment type="caution">
    <text evidence="3">The sequence shown here is derived from an EMBL/GenBank/DDBJ whole genome shotgun (WGS) entry which is preliminary data.</text>
</comment>
<dbReference type="InterPro" id="IPR039315">
    <property type="entry name" value="CheW"/>
</dbReference>
<dbReference type="EMBL" id="PNCL01000087">
    <property type="protein sequence ID" value="TMP56270.1"/>
    <property type="molecule type" value="Genomic_DNA"/>
</dbReference>
<dbReference type="Proteomes" id="UP000305730">
    <property type="component" value="Unassembled WGS sequence"/>
</dbReference>
<dbReference type="EMBL" id="PNCK01000062">
    <property type="protein sequence ID" value="TMP41109.1"/>
    <property type="molecule type" value="Genomic_DNA"/>
</dbReference>
<dbReference type="GO" id="GO:0007165">
    <property type="term" value="P:signal transduction"/>
    <property type="evidence" value="ECO:0007669"/>
    <property type="project" value="InterPro"/>
</dbReference>
<evidence type="ECO:0000313" key="4">
    <source>
        <dbReference type="Proteomes" id="UP000305730"/>
    </source>
</evidence>
<dbReference type="RefSeq" id="WP_119863394.1">
    <property type="nucleotide sequence ID" value="NZ_PNCK01000062.1"/>
</dbReference>
<reference evidence="3" key="3">
    <citation type="submission" date="2019-09" db="EMBL/GenBank/DDBJ databases">
        <title>Co-occurence of chitin degradation, pigmentation and bioactivity in marine Pseudoalteromonas.</title>
        <authorList>
            <person name="Sonnenschein E.C."/>
            <person name="Bech P.K."/>
        </authorList>
    </citation>
    <scope>NUCLEOTIDE SEQUENCE</scope>
    <source>
        <strain evidence="3">S2231</strain>
    </source>
</reference>
<dbReference type="Gene3D" id="2.40.50.180">
    <property type="entry name" value="CheA-289, Domain 4"/>
    <property type="match status" value="1"/>
</dbReference>
<dbReference type="AlphaFoldDB" id="A0A5S3XMI5"/>
<proteinExistence type="predicted"/>
<dbReference type="PROSITE" id="PS50851">
    <property type="entry name" value="CHEW"/>
    <property type="match status" value="1"/>
</dbReference>
<dbReference type="InterPro" id="IPR002545">
    <property type="entry name" value="CheW-lke_dom"/>
</dbReference>
<keyword evidence="4" id="KW-1185">Reference proteome</keyword>
<dbReference type="PANTHER" id="PTHR22617:SF41">
    <property type="entry name" value="CHEMOTAXIS SIGNAL TRANSDUCTION SYSTEM ADAPTOR PROTEIN CHEW"/>
    <property type="match status" value="1"/>
</dbReference>
<dbReference type="PANTHER" id="PTHR22617">
    <property type="entry name" value="CHEMOTAXIS SENSOR HISTIDINE KINASE-RELATED"/>
    <property type="match status" value="1"/>
</dbReference>
<dbReference type="InterPro" id="IPR036061">
    <property type="entry name" value="CheW-like_dom_sf"/>
</dbReference>
<dbReference type="OrthoDB" id="5868285at2"/>
<sequence length="179" mass="20329">MDMIESHTAHANNNNRYLFVCIGHDNFGIPIGSVKEVIEYTDTTMIPMCSTVIKGVINVRGSVIPVLDIQNRLSLKKTLDYDRYSCIVLYEFIDEVIGETVTVGMLVNSVVSIEYIIDDHLESSPSFGSNIPRQYVWKMAKLHNRLTTLLDMSKVLDINEINALLKTSQDIFFTDYCKL</sequence>
<dbReference type="GO" id="GO:0005829">
    <property type="term" value="C:cytosol"/>
    <property type="evidence" value="ECO:0007669"/>
    <property type="project" value="TreeGrafter"/>
</dbReference>
<evidence type="ECO:0000313" key="2">
    <source>
        <dbReference type="EMBL" id="TMP41109.1"/>
    </source>
</evidence>
<reference evidence="4 5" key="2">
    <citation type="submission" date="2019-06" db="EMBL/GenBank/DDBJ databases">
        <title>Co-occurence of chitin degradation, pigmentation and bioactivity in marine Pseudoalteromonas.</title>
        <authorList>
            <person name="Sonnenschein E.C."/>
            <person name="Bech P.K."/>
        </authorList>
    </citation>
    <scope>NUCLEOTIDE SEQUENCE [LARGE SCALE GENOMIC DNA]</scope>
    <source>
        <strain evidence="5">S2231</strain>
        <strain evidence="2 4">S2233</strain>
    </source>
</reference>
<evidence type="ECO:0000259" key="1">
    <source>
        <dbReference type="PROSITE" id="PS50851"/>
    </source>
</evidence>
<dbReference type="SUPFAM" id="SSF50341">
    <property type="entry name" value="CheW-like"/>
    <property type="match status" value="1"/>
</dbReference>
<dbReference type="Pfam" id="PF01584">
    <property type="entry name" value="CheW"/>
    <property type="match status" value="1"/>
</dbReference>
<gene>
    <name evidence="3" type="ORF">CWB96_15610</name>
    <name evidence="2" type="ORF">CWB97_15670</name>
</gene>